<comment type="caution">
    <text evidence="3">The sequence shown here is derived from an EMBL/GenBank/DDBJ whole genome shotgun (WGS) entry which is preliminary data.</text>
</comment>
<evidence type="ECO:0000313" key="3">
    <source>
        <dbReference type="EMBL" id="MPM30040.1"/>
    </source>
</evidence>
<proteinExistence type="inferred from homology"/>
<dbReference type="EMBL" id="VSSQ01005677">
    <property type="protein sequence ID" value="MPM30040.1"/>
    <property type="molecule type" value="Genomic_DNA"/>
</dbReference>
<dbReference type="SUPFAM" id="SSF53163">
    <property type="entry name" value="HybD-like"/>
    <property type="match status" value="1"/>
</dbReference>
<dbReference type="Gene3D" id="3.40.50.1450">
    <property type="entry name" value="HybD-like"/>
    <property type="match status" value="1"/>
</dbReference>
<dbReference type="Pfam" id="PF03418">
    <property type="entry name" value="Peptidase_A25"/>
    <property type="match status" value="1"/>
</dbReference>
<name>A0A644YNL8_9ZZZZ</name>
<organism evidence="3">
    <name type="scientific">bioreactor metagenome</name>
    <dbReference type="NCBI Taxonomy" id="1076179"/>
    <lineage>
        <taxon>unclassified sequences</taxon>
        <taxon>metagenomes</taxon>
        <taxon>ecological metagenomes</taxon>
    </lineage>
</organism>
<dbReference type="EC" id="3.4.24.78" evidence="3"/>
<keyword evidence="2 3" id="KW-0378">Hydrolase</keyword>
<dbReference type="HAMAP" id="MF_00626">
    <property type="entry name" value="Germination_prot"/>
    <property type="match status" value="1"/>
</dbReference>
<reference evidence="3" key="1">
    <citation type="submission" date="2019-08" db="EMBL/GenBank/DDBJ databases">
        <authorList>
            <person name="Kucharzyk K."/>
            <person name="Murdoch R.W."/>
            <person name="Higgins S."/>
            <person name="Loffler F."/>
        </authorList>
    </citation>
    <scope>NUCLEOTIDE SEQUENCE</scope>
</reference>
<evidence type="ECO:0000256" key="2">
    <source>
        <dbReference type="ARBA" id="ARBA00022801"/>
    </source>
</evidence>
<dbReference type="InterPro" id="IPR005080">
    <property type="entry name" value="Peptidase_A25"/>
</dbReference>
<keyword evidence="1 3" id="KW-0645">Protease</keyword>
<dbReference type="GO" id="GO:0009847">
    <property type="term" value="P:spore germination"/>
    <property type="evidence" value="ECO:0007669"/>
    <property type="project" value="InterPro"/>
</dbReference>
<dbReference type="NCBIfam" id="TIGR01441">
    <property type="entry name" value="GPR"/>
    <property type="match status" value="1"/>
</dbReference>
<dbReference type="AlphaFoldDB" id="A0A644YNL8"/>
<accession>A0A644YNL8</accession>
<evidence type="ECO:0000256" key="1">
    <source>
        <dbReference type="ARBA" id="ARBA00022670"/>
    </source>
</evidence>
<gene>
    <name evidence="3" type="primary">gpr_15</name>
    <name evidence="3" type="ORF">SDC9_76582</name>
</gene>
<protein>
    <submittedName>
        <fullName evidence="3">Germination protease</fullName>
        <ecNumber evidence="3">3.4.24.78</ecNumber>
    </submittedName>
</protein>
<dbReference type="PIRSF" id="PIRSF019549">
    <property type="entry name" value="Peptidase_A25"/>
    <property type="match status" value="1"/>
</dbReference>
<dbReference type="InterPro" id="IPR023430">
    <property type="entry name" value="Pept_HybD-like_dom_sf"/>
</dbReference>
<dbReference type="GO" id="GO:0008233">
    <property type="term" value="F:peptidase activity"/>
    <property type="evidence" value="ECO:0007669"/>
    <property type="project" value="UniProtKB-KW"/>
</dbReference>
<sequence>MSENKKYSIRTDLAMEACELLNREITEDDGIKTETKMYEDIEVTYVKITNKKGSKTVGKPIGKYITVASDKMKGNDADFRKQVIEKTAEALSEIMNNKKHNSILIAGLGNRYITPDALGPKVVSKILVTRHIKNTLPENIDDNVASVAAIAPGVMGITGIETGEILLGIVEKIKPDILIAIDALAARKFSRINSVIQIADSGISPGSGVGNKRMMLDKESLGIPVIAIGVPTVVDAATLVNDTMDRILTEMSKVAKDKAFYDMLQDIEGEERYSLISELLEPYAENMFVTPKEVDEVIERLAEIISNAINIAVHPALSAEDINKYV</sequence>
<dbReference type="GO" id="GO:0006508">
    <property type="term" value="P:proteolysis"/>
    <property type="evidence" value="ECO:0007669"/>
    <property type="project" value="UniProtKB-KW"/>
</dbReference>